<accession>A0AAP9EU21</accession>
<dbReference type="KEGG" id="gti:FXF46_11665"/>
<dbReference type="AlphaFoldDB" id="A0AAP9EU21"/>
<dbReference type="InterPro" id="IPR012349">
    <property type="entry name" value="Split_barrel_FMN-bd"/>
</dbReference>
<dbReference type="SMART" id="SM00903">
    <property type="entry name" value="Flavin_Reduct"/>
    <property type="match status" value="1"/>
</dbReference>
<sequence length="161" mass="17447">MIDQSLFREAMSHIGAAVSIITTDGEAGRVGMTVTAVCSVTDSPATLLVCINRGSRSHDTFLRNGVICVNVLSGTHQELSGLFASKASQAERFAKATWHKRVTGAPVLQDAIVSFDCQIDSITDIGTHSIIFGAIKDIEIRHNDPALVYFRREYHTLGNSQ</sequence>
<dbReference type="RefSeq" id="WP_148620630.1">
    <property type="nucleotide sequence ID" value="NZ_CP043043.1"/>
</dbReference>
<proteinExistence type="predicted"/>
<dbReference type="Proteomes" id="UP000323560">
    <property type="component" value="Chromosome"/>
</dbReference>
<evidence type="ECO:0000256" key="1">
    <source>
        <dbReference type="ARBA" id="ARBA00023002"/>
    </source>
</evidence>
<dbReference type="GO" id="GO:0042602">
    <property type="term" value="F:riboflavin reductase (NADPH) activity"/>
    <property type="evidence" value="ECO:0007669"/>
    <property type="project" value="TreeGrafter"/>
</dbReference>
<protein>
    <submittedName>
        <fullName evidence="3">Flavin reductase</fullName>
    </submittedName>
</protein>
<gene>
    <name evidence="3" type="ORF">FXF46_11665</name>
</gene>
<name>A0AAP9EU21_GLUTH</name>
<evidence type="ECO:0000313" key="3">
    <source>
        <dbReference type="EMBL" id="QEH96870.1"/>
    </source>
</evidence>
<dbReference type="GO" id="GO:0010181">
    <property type="term" value="F:FMN binding"/>
    <property type="evidence" value="ECO:0007669"/>
    <property type="project" value="InterPro"/>
</dbReference>
<dbReference type="InterPro" id="IPR050268">
    <property type="entry name" value="NADH-dep_flavin_reductase"/>
</dbReference>
<dbReference type="PANTHER" id="PTHR30466">
    <property type="entry name" value="FLAVIN REDUCTASE"/>
    <property type="match status" value="1"/>
</dbReference>
<evidence type="ECO:0000313" key="4">
    <source>
        <dbReference type="Proteomes" id="UP000323560"/>
    </source>
</evidence>
<keyword evidence="1" id="KW-0560">Oxidoreductase</keyword>
<dbReference type="Pfam" id="PF01613">
    <property type="entry name" value="Flavin_Reduct"/>
    <property type="match status" value="1"/>
</dbReference>
<dbReference type="PANTHER" id="PTHR30466:SF1">
    <property type="entry name" value="FMN REDUCTASE (NADH) RUTF"/>
    <property type="match status" value="1"/>
</dbReference>
<evidence type="ECO:0000259" key="2">
    <source>
        <dbReference type="SMART" id="SM00903"/>
    </source>
</evidence>
<dbReference type="GO" id="GO:0006208">
    <property type="term" value="P:pyrimidine nucleobase catabolic process"/>
    <property type="evidence" value="ECO:0007669"/>
    <property type="project" value="TreeGrafter"/>
</dbReference>
<dbReference type="InterPro" id="IPR002563">
    <property type="entry name" value="Flavin_Rdtase-like_dom"/>
</dbReference>
<dbReference type="EMBL" id="CP043043">
    <property type="protein sequence ID" value="QEH96870.1"/>
    <property type="molecule type" value="Genomic_DNA"/>
</dbReference>
<organism evidence="3 4">
    <name type="scientific">Gluconobacter thailandicus</name>
    <dbReference type="NCBI Taxonomy" id="257438"/>
    <lineage>
        <taxon>Bacteria</taxon>
        <taxon>Pseudomonadati</taxon>
        <taxon>Pseudomonadota</taxon>
        <taxon>Alphaproteobacteria</taxon>
        <taxon>Acetobacterales</taxon>
        <taxon>Acetobacteraceae</taxon>
        <taxon>Gluconobacter</taxon>
    </lineage>
</organism>
<reference evidence="3 4" key="1">
    <citation type="submission" date="2019-08" db="EMBL/GenBank/DDBJ databases">
        <title>Gluconobacter frateurii HD924 genome.</title>
        <authorList>
            <person name="Liu Y."/>
            <person name="Zhang P."/>
        </authorList>
    </citation>
    <scope>NUCLEOTIDE SEQUENCE [LARGE SCALE GENOMIC DNA]</scope>
    <source>
        <strain evidence="3 4">HD924</strain>
    </source>
</reference>
<feature type="domain" description="Flavin reductase like" evidence="2">
    <location>
        <begin position="11"/>
        <end position="156"/>
    </location>
</feature>
<dbReference type="Gene3D" id="2.30.110.10">
    <property type="entry name" value="Electron Transport, Fmn-binding Protein, Chain A"/>
    <property type="match status" value="1"/>
</dbReference>
<dbReference type="SUPFAM" id="SSF50475">
    <property type="entry name" value="FMN-binding split barrel"/>
    <property type="match status" value="1"/>
</dbReference>